<feature type="signal peptide" evidence="2">
    <location>
        <begin position="1"/>
        <end position="19"/>
    </location>
</feature>
<comment type="caution">
    <text evidence="3">The sequence shown here is derived from an EMBL/GenBank/DDBJ whole genome shotgun (WGS) entry which is preliminary data.</text>
</comment>
<keyword evidence="4" id="KW-1185">Reference proteome</keyword>
<organism evidence="3 4">
    <name type="scientific">Blastococcus colisei</name>
    <dbReference type="NCBI Taxonomy" id="1564162"/>
    <lineage>
        <taxon>Bacteria</taxon>
        <taxon>Bacillati</taxon>
        <taxon>Actinomycetota</taxon>
        <taxon>Actinomycetes</taxon>
        <taxon>Geodermatophilales</taxon>
        <taxon>Geodermatophilaceae</taxon>
        <taxon>Blastococcus</taxon>
    </lineage>
</organism>
<evidence type="ECO:0000256" key="1">
    <source>
        <dbReference type="SAM" id="MobiDB-lite"/>
    </source>
</evidence>
<dbReference type="EMBL" id="VFQE01000001">
    <property type="protein sequence ID" value="TQN42570.1"/>
    <property type="molecule type" value="Genomic_DNA"/>
</dbReference>
<dbReference type="PROSITE" id="PS51257">
    <property type="entry name" value="PROKAR_LIPOPROTEIN"/>
    <property type="match status" value="1"/>
</dbReference>
<sequence length="260" mass="27415">MPRSALSVSLVLAASLLLAACGSGDDDPAAEEPPAATAPDSAEEGRPVLQRDEDEIRGSFSMIEMAHTTPYAGAGVEEQQPNPWDGTAQGEGPYRYAAIPCTGNAPVNNISGDLPAFNGLVEGSRVPVSSRSHPLEFEVTEGDDGAMQLDGTLELTVCQLRPGVTPDPDPVPDPEKDRIRIEWTAQAVEATAETVVWEGSLEIVGGTGPYEQLRGEGTIAGYFFCFAPEGCAELGEFRDVQFVMSGDYTLPAEALEQAGS</sequence>
<dbReference type="OrthoDB" id="5183212at2"/>
<reference evidence="3 4" key="1">
    <citation type="submission" date="2019-06" db="EMBL/GenBank/DDBJ databases">
        <title>Sequencing the genomes of 1000 actinobacteria strains.</title>
        <authorList>
            <person name="Klenk H.-P."/>
        </authorList>
    </citation>
    <scope>NUCLEOTIDE SEQUENCE [LARGE SCALE GENOMIC DNA]</scope>
    <source>
        <strain evidence="3 4">DSM 46837</strain>
    </source>
</reference>
<dbReference type="AlphaFoldDB" id="A0A543PER9"/>
<feature type="region of interest" description="Disordered" evidence="1">
    <location>
        <begin position="22"/>
        <end position="50"/>
    </location>
</feature>
<feature type="chain" id="PRO_5039494905" description="Lipoprotein" evidence="2">
    <location>
        <begin position="20"/>
        <end position="260"/>
    </location>
</feature>
<dbReference type="RefSeq" id="WP_142025184.1">
    <property type="nucleotide sequence ID" value="NZ_VFQE01000001.1"/>
</dbReference>
<gene>
    <name evidence="3" type="ORF">FHU33_1974</name>
</gene>
<evidence type="ECO:0000313" key="4">
    <source>
        <dbReference type="Proteomes" id="UP000319865"/>
    </source>
</evidence>
<evidence type="ECO:0008006" key="5">
    <source>
        <dbReference type="Google" id="ProtNLM"/>
    </source>
</evidence>
<evidence type="ECO:0000313" key="3">
    <source>
        <dbReference type="EMBL" id="TQN42570.1"/>
    </source>
</evidence>
<accession>A0A543PER9</accession>
<keyword evidence="2" id="KW-0732">Signal</keyword>
<dbReference type="Proteomes" id="UP000319865">
    <property type="component" value="Unassembled WGS sequence"/>
</dbReference>
<name>A0A543PER9_9ACTN</name>
<protein>
    <recommendedName>
        <fullName evidence="5">Lipoprotein</fullName>
    </recommendedName>
</protein>
<proteinExistence type="predicted"/>
<evidence type="ECO:0000256" key="2">
    <source>
        <dbReference type="SAM" id="SignalP"/>
    </source>
</evidence>